<reference evidence="1 2" key="1">
    <citation type="journal article" date="2021" name="Hortic Res">
        <title>High-quality reference genome and annotation aids understanding of berry development for evergreen blueberry (Vaccinium darrowii).</title>
        <authorList>
            <person name="Yu J."/>
            <person name="Hulse-Kemp A.M."/>
            <person name="Babiker E."/>
            <person name="Staton M."/>
        </authorList>
    </citation>
    <scope>NUCLEOTIDE SEQUENCE [LARGE SCALE GENOMIC DNA]</scope>
    <source>
        <strain evidence="2">cv. NJ 8807/NJ 8810</strain>
        <tissue evidence="1">Young leaf</tissue>
    </source>
</reference>
<proteinExistence type="predicted"/>
<evidence type="ECO:0000313" key="2">
    <source>
        <dbReference type="Proteomes" id="UP000828048"/>
    </source>
</evidence>
<keyword evidence="2" id="KW-1185">Reference proteome</keyword>
<gene>
    <name evidence="1" type="ORF">Vadar_020287</name>
</gene>
<comment type="caution">
    <text evidence="1">The sequence shown here is derived from an EMBL/GenBank/DDBJ whole genome shotgun (WGS) entry which is preliminary data.</text>
</comment>
<evidence type="ECO:0000313" key="1">
    <source>
        <dbReference type="EMBL" id="KAH7849605.1"/>
    </source>
</evidence>
<accession>A0ACB7Y809</accession>
<protein>
    <submittedName>
        <fullName evidence="1">Uncharacterized protein</fullName>
    </submittedName>
</protein>
<sequence>MEAFHSIAASERETMVNKLYEASIRGNVQALDALMEKDELILDRVSLTCFDETPAHIAAMRGHVDFMRVLLSHKPKLASHLDSLGRSPLHVACAEGHANIVCELLGVDNRVCWVHDGDGRTPLHLAVAKGQVEVMRELLGVISRRVESTRERVQVLKGGGEGESVLHLCVKYNRSKALKLVVEWMRSIDDDGEHDSIINSKDKDGNTILHLAAALKQKETIEYLLQIPSVKAVINSKNQNGFTALDVLEVYPIRDLKSMEIRDILLLAGVQRACGDNQLLEITPTDHHHLESPPPVTTRITTTAKIISKEKQLISNTWKKFFKLDNKWMEEARGNLIMSASVIAAMAFQGALSPPGDVWQDYNNGTINENGINLLPGTSIAGSYSLVEFNYFLIPNTVSLMASLSTILLAISGFPLKNRLAVWLLMTTMCTSVASMALAYLYAISIVLPAEWDWSYYFYNGVLVTWLGICGLVMLIHTIRFFTWLFERRSGFFKKKIDSKTSKV</sequence>
<dbReference type="Proteomes" id="UP000828048">
    <property type="component" value="Chromosome 7"/>
</dbReference>
<name>A0ACB7Y809_9ERIC</name>
<organism evidence="1 2">
    <name type="scientific">Vaccinium darrowii</name>
    <dbReference type="NCBI Taxonomy" id="229202"/>
    <lineage>
        <taxon>Eukaryota</taxon>
        <taxon>Viridiplantae</taxon>
        <taxon>Streptophyta</taxon>
        <taxon>Embryophyta</taxon>
        <taxon>Tracheophyta</taxon>
        <taxon>Spermatophyta</taxon>
        <taxon>Magnoliopsida</taxon>
        <taxon>eudicotyledons</taxon>
        <taxon>Gunneridae</taxon>
        <taxon>Pentapetalae</taxon>
        <taxon>asterids</taxon>
        <taxon>Ericales</taxon>
        <taxon>Ericaceae</taxon>
        <taxon>Vaccinioideae</taxon>
        <taxon>Vaccinieae</taxon>
        <taxon>Vaccinium</taxon>
    </lineage>
</organism>
<dbReference type="EMBL" id="CM037157">
    <property type="protein sequence ID" value="KAH7849605.1"/>
    <property type="molecule type" value="Genomic_DNA"/>
</dbReference>